<proteinExistence type="predicted"/>
<keyword evidence="3" id="KW-1185">Reference proteome</keyword>
<feature type="compositionally biased region" description="Basic residues" evidence="1">
    <location>
        <begin position="290"/>
        <end position="300"/>
    </location>
</feature>
<protein>
    <submittedName>
        <fullName evidence="2">Uncharacterized protein</fullName>
    </submittedName>
</protein>
<accession>A0A310SQU5</accession>
<evidence type="ECO:0000256" key="1">
    <source>
        <dbReference type="SAM" id="MobiDB-lite"/>
    </source>
</evidence>
<name>A0A310SQU5_9HYME</name>
<reference evidence="2 3" key="1">
    <citation type="submission" date="2015-07" db="EMBL/GenBank/DDBJ databases">
        <title>The genome of Eufriesea mexicana.</title>
        <authorList>
            <person name="Pan H."/>
            <person name="Kapheim K."/>
        </authorList>
    </citation>
    <scope>NUCLEOTIDE SEQUENCE [LARGE SCALE GENOMIC DNA]</scope>
    <source>
        <strain evidence="2">0111107269</strain>
        <tissue evidence="2">Whole body</tissue>
    </source>
</reference>
<dbReference type="AlphaFoldDB" id="A0A310SQU5"/>
<dbReference type="Proteomes" id="UP000250275">
    <property type="component" value="Unassembled WGS sequence"/>
</dbReference>
<dbReference type="EMBL" id="KQ761503">
    <property type="protein sequence ID" value="OAD57462.1"/>
    <property type="molecule type" value="Genomic_DNA"/>
</dbReference>
<sequence length="436" mass="49640">MNLGIVRREIGTDLLFYLENLEEGLVNLRILLENDVENSLMNLGIVRREIGTDLLFYLENLEEGIWNLLLELENDVENSLMNLGIVRREIGTDLLFYLENVEEAANHNYSTILFQQRTQNEASTGITQRRKWWQSMAFSCAVDKVWSIAWSRKMANYGTALRRHVACPTNKACGHQNDRVFSEKLGLAIRRLLGREDVARRSEATAGWDRGVLELHSPCAILTAGILILMVTFVDLGGRWQELCLGSTGPWAVQDGRWFRGRMAVFAVVARIASDCSAYHDTFSPDGVKKRGRRGPRAGPRKSDGRRCFCPPPPHLRPAVSPRLNESIRRFTCFHRGELHFRRLSSSRAPLEAPFPEQPDPIFEFVHRTGSPIIGIVIKIVENPVLILHHDCFGDRSQIEIVINVNLSFVKYSKFFDVYKDIDSGIMVFNEIRDSG</sequence>
<gene>
    <name evidence="2" type="ORF">WN48_01963</name>
</gene>
<evidence type="ECO:0000313" key="2">
    <source>
        <dbReference type="EMBL" id="OAD57462.1"/>
    </source>
</evidence>
<organism evidence="2 3">
    <name type="scientific">Eufriesea mexicana</name>
    <dbReference type="NCBI Taxonomy" id="516756"/>
    <lineage>
        <taxon>Eukaryota</taxon>
        <taxon>Metazoa</taxon>
        <taxon>Ecdysozoa</taxon>
        <taxon>Arthropoda</taxon>
        <taxon>Hexapoda</taxon>
        <taxon>Insecta</taxon>
        <taxon>Pterygota</taxon>
        <taxon>Neoptera</taxon>
        <taxon>Endopterygota</taxon>
        <taxon>Hymenoptera</taxon>
        <taxon>Apocrita</taxon>
        <taxon>Aculeata</taxon>
        <taxon>Apoidea</taxon>
        <taxon>Anthophila</taxon>
        <taxon>Apidae</taxon>
        <taxon>Eufriesea</taxon>
    </lineage>
</organism>
<evidence type="ECO:0000313" key="3">
    <source>
        <dbReference type="Proteomes" id="UP000250275"/>
    </source>
</evidence>
<feature type="region of interest" description="Disordered" evidence="1">
    <location>
        <begin position="287"/>
        <end position="307"/>
    </location>
</feature>